<proteinExistence type="predicted"/>
<dbReference type="GO" id="GO:0016740">
    <property type="term" value="F:transferase activity"/>
    <property type="evidence" value="ECO:0007669"/>
    <property type="project" value="UniProtKB-KW"/>
</dbReference>
<dbReference type="InterPro" id="IPR011004">
    <property type="entry name" value="Trimer_LpxA-like_sf"/>
</dbReference>
<dbReference type="InterPro" id="IPR001451">
    <property type="entry name" value="Hexapep"/>
</dbReference>
<dbReference type="SUPFAM" id="SSF51161">
    <property type="entry name" value="Trimeric LpxA-like enzymes"/>
    <property type="match status" value="1"/>
</dbReference>
<accession>A0A7W9JI89</accession>
<dbReference type="Gene3D" id="2.160.10.10">
    <property type="entry name" value="Hexapeptide repeat proteins"/>
    <property type="match status" value="1"/>
</dbReference>
<dbReference type="CDD" id="cd03358">
    <property type="entry name" value="LbH_WxcM_N_like"/>
    <property type="match status" value="1"/>
</dbReference>
<gene>
    <name evidence="1" type="ORF">HDA33_000959</name>
</gene>
<dbReference type="PANTHER" id="PTHR43300:SF4">
    <property type="entry name" value="ACYL-[ACYL-CARRIER-PROTEIN]--UDP-N-ACETYLGLUCOSAMINE O-ACYLTRANSFERASE"/>
    <property type="match status" value="1"/>
</dbReference>
<evidence type="ECO:0000313" key="2">
    <source>
        <dbReference type="Proteomes" id="UP000567246"/>
    </source>
</evidence>
<reference evidence="1 2" key="1">
    <citation type="submission" date="2020-08" db="EMBL/GenBank/DDBJ databases">
        <title>Sequencing the genomes of 1000 actinobacteria strains.</title>
        <authorList>
            <person name="Klenk H.-P."/>
        </authorList>
    </citation>
    <scope>NUCLEOTIDE SEQUENCE [LARGE SCALE GENOMIC DNA]</scope>
    <source>
        <strain evidence="1 2">DSM 17945</strain>
    </source>
</reference>
<organism evidence="1 2">
    <name type="scientific">Micrococcus endophyticus</name>
    <dbReference type="NCBI Taxonomy" id="455343"/>
    <lineage>
        <taxon>Bacteria</taxon>
        <taxon>Bacillati</taxon>
        <taxon>Actinomycetota</taxon>
        <taxon>Actinomycetes</taxon>
        <taxon>Micrococcales</taxon>
        <taxon>Micrococcaceae</taxon>
        <taxon>Micrococcus</taxon>
    </lineage>
</organism>
<evidence type="ECO:0000313" key="1">
    <source>
        <dbReference type="EMBL" id="MBB5848395.1"/>
    </source>
</evidence>
<sequence>MTQQQDVFVAPGADVSDAARIGAGSKIWHLAQVREDAQLGERTIVGRSAYIGTGVRMGDDCKVQNLALVYEPATLGRGVFIGPAVVLTNDTYPRAVNPDLSQKSASDWVAVGVDIGDGAAIGARSVCVAPVRIGAWALVAAGSVVTRDVPDFGLVAGVPARRIGWVGRTGRRLEERDGVWVCPDTSETFVEADGVLRPVEDQEETRG</sequence>
<keyword evidence="2" id="KW-1185">Reference proteome</keyword>
<keyword evidence="1" id="KW-0808">Transferase</keyword>
<protein>
    <submittedName>
        <fullName evidence="1">Acetyltransferase-like isoleucine patch superfamily enzyme</fullName>
    </submittedName>
</protein>
<dbReference type="InterPro" id="IPR050179">
    <property type="entry name" value="Trans_hexapeptide_repeat"/>
</dbReference>
<dbReference type="Proteomes" id="UP000567246">
    <property type="component" value="Unassembled WGS sequence"/>
</dbReference>
<name>A0A7W9JI89_9MICC</name>
<dbReference type="RefSeq" id="WP_184171496.1">
    <property type="nucleotide sequence ID" value="NZ_BAABAG010000023.1"/>
</dbReference>
<dbReference type="AlphaFoldDB" id="A0A7W9JI89"/>
<dbReference type="EMBL" id="JACHMW010000001">
    <property type="protein sequence ID" value="MBB5848395.1"/>
    <property type="molecule type" value="Genomic_DNA"/>
</dbReference>
<dbReference type="Pfam" id="PF14602">
    <property type="entry name" value="Hexapep_2"/>
    <property type="match status" value="2"/>
</dbReference>
<comment type="caution">
    <text evidence="1">The sequence shown here is derived from an EMBL/GenBank/DDBJ whole genome shotgun (WGS) entry which is preliminary data.</text>
</comment>
<dbReference type="PANTHER" id="PTHR43300">
    <property type="entry name" value="ACETYLTRANSFERASE"/>
    <property type="match status" value="1"/>
</dbReference>